<comment type="caution">
    <text evidence="2">The sequence shown here is derived from an EMBL/GenBank/DDBJ whole genome shotgun (WGS) entry which is preliminary data.</text>
</comment>
<proteinExistence type="predicted"/>
<sequence length="609" mass="69313">MSASVIEGAPRAAIIAALEQQRNHGTMIPDRTGFTAAYDTIMNAVPEAQKQEAARAILQTIWTHKNNNNQGLPTFKAWLEHNGLLMLFFYNELGQEDRYGPIVRDLQAKQAERHDALLEFEKYTDRELQIYGQTTPDAETFSENHPNSVDRIMDACLSARLNLDATRQFNERREFLSHDGDIGTDEPWFLVDIPHTTPLRPSMQVQVQNKLRGRSYYCGRHAGTYIFRLNQSNTVGDGKQGDFEFCGVVPRNRAHHIVRLKELRGRVLQMLVATCSYIAGYAAVSCEKEMKARMDQVTDQDLESIFRYAKIYLEQGWMFFKDIQEAFRESPVLWEFVNLMVMHRVKPEEIKEGQRLVDLICLVAKCTEGAMIKREKRHLSETAWHYLQFSVDLSNCLVFHDNEVELLTGSPVDIHDYFAGEEFATDPNHPKAQYRITDEDWKKLRSSYLLTRSVKRRWTRDHPNASILADLRMPKADTSLLERLFLNTDGSQPLSSPSSTEPAEEQPSPVKRGRGRPKGSKNKPKPPGWVPKPRASAVKRKRHNQSLSTARNDSAMVHHAALQPSLDAAGHNLHPQTDPSAVDNAPPPPVQHDTDAARTEIGAACWWQI</sequence>
<name>A0A2N6N8I7_BEABA</name>
<accession>A0A2N6N8I7</accession>
<dbReference type="AlphaFoldDB" id="A0A2N6N8I7"/>
<dbReference type="EMBL" id="MRVG01000019">
    <property type="protein sequence ID" value="PMB63571.1"/>
    <property type="molecule type" value="Genomic_DNA"/>
</dbReference>
<dbReference type="Proteomes" id="UP000235728">
    <property type="component" value="Unassembled WGS sequence"/>
</dbReference>
<evidence type="ECO:0000313" key="3">
    <source>
        <dbReference type="Proteomes" id="UP000235728"/>
    </source>
</evidence>
<feature type="compositionally biased region" description="Polar residues" evidence="1">
    <location>
        <begin position="488"/>
        <end position="501"/>
    </location>
</feature>
<gene>
    <name evidence="2" type="ORF">BM221_010552</name>
</gene>
<protein>
    <submittedName>
        <fullName evidence="2">Uncharacterized protein</fullName>
    </submittedName>
</protein>
<evidence type="ECO:0000256" key="1">
    <source>
        <dbReference type="SAM" id="MobiDB-lite"/>
    </source>
</evidence>
<evidence type="ECO:0000313" key="2">
    <source>
        <dbReference type="EMBL" id="PMB63571.1"/>
    </source>
</evidence>
<reference evidence="2 3" key="1">
    <citation type="journal article" date="2016" name="Appl. Microbiol. Biotechnol.">
        <title>Characterization of T-DNA insertion mutants with decreased virulence in the entomopathogenic fungus Beauveria bassiana JEF-007.</title>
        <authorList>
            <person name="Kim S."/>
            <person name="Lee S.J."/>
            <person name="Nai Y.S."/>
            <person name="Yu J.S."/>
            <person name="Lee M.R."/>
            <person name="Yang Y.T."/>
            <person name="Kim J.S."/>
        </authorList>
    </citation>
    <scope>NUCLEOTIDE SEQUENCE [LARGE SCALE GENOMIC DNA]</scope>
    <source>
        <strain evidence="2 3">JEF-007</strain>
    </source>
</reference>
<feature type="region of interest" description="Disordered" evidence="1">
    <location>
        <begin position="488"/>
        <end position="594"/>
    </location>
</feature>
<feature type="compositionally biased region" description="Basic residues" evidence="1">
    <location>
        <begin position="511"/>
        <end position="524"/>
    </location>
</feature>
<organism evidence="2 3">
    <name type="scientific">Beauveria bassiana</name>
    <name type="common">White muscardine disease fungus</name>
    <name type="synonym">Tritirachium shiotae</name>
    <dbReference type="NCBI Taxonomy" id="176275"/>
    <lineage>
        <taxon>Eukaryota</taxon>
        <taxon>Fungi</taxon>
        <taxon>Dikarya</taxon>
        <taxon>Ascomycota</taxon>
        <taxon>Pezizomycotina</taxon>
        <taxon>Sordariomycetes</taxon>
        <taxon>Hypocreomycetidae</taxon>
        <taxon>Hypocreales</taxon>
        <taxon>Cordycipitaceae</taxon>
        <taxon>Beauveria</taxon>
    </lineage>
</organism>